<evidence type="ECO:0000313" key="10">
    <source>
        <dbReference type="EMBL" id="KFM72918.1"/>
    </source>
</evidence>
<keyword evidence="9" id="KW-0472">Membrane</keyword>
<evidence type="ECO:0000313" key="11">
    <source>
        <dbReference type="Proteomes" id="UP000054359"/>
    </source>
</evidence>
<dbReference type="OrthoDB" id="6507093at2759"/>
<organism evidence="10 11">
    <name type="scientific">Stegodyphus mimosarum</name>
    <name type="common">African social velvet spider</name>
    <dbReference type="NCBI Taxonomy" id="407821"/>
    <lineage>
        <taxon>Eukaryota</taxon>
        <taxon>Metazoa</taxon>
        <taxon>Ecdysozoa</taxon>
        <taxon>Arthropoda</taxon>
        <taxon>Chelicerata</taxon>
        <taxon>Arachnida</taxon>
        <taxon>Araneae</taxon>
        <taxon>Araneomorphae</taxon>
        <taxon>Entelegynae</taxon>
        <taxon>Eresoidea</taxon>
        <taxon>Eresidae</taxon>
        <taxon>Stegodyphus</taxon>
    </lineage>
</organism>
<dbReference type="Proteomes" id="UP000054359">
    <property type="component" value="Unassembled WGS sequence"/>
</dbReference>
<evidence type="ECO:0000256" key="3">
    <source>
        <dbReference type="ARBA" id="ARBA00022723"/>
    </source>
</evidence>
<evidence type="ECO:0000256" key="7">
    <source>
        <dbReference type="PIRSR" id="PIRSR602401-1"/>
    </source>
</evidence>
<evidence type="ECO:0000256" key="8">
    <source>
        <dbReference type="RuleBase" id="RU000461"/>
    </source>
</evidence>
<evidence type="ECO:0000256" key="9">
    <source>
        <dbReference type="SAM" id="Phobius"/>
    </source>
</evidence>
<evidence type="ECO:0000256" key="2">
    <source>
        <dbReference type="ARBA" id="ARBA00010617"/>
    </source>
</evidence>
<dbReference type="PROSITE" id="PS00086">
    <property type="entry name" value="CYTOCHROME_P450"/>
    <property type="match status" value="1"/>
</dbReference>
<feature type="binding site" description="axial binding residue" evidence="7">
    <location>
        <position position="436"/>
    </location>
    <ligand>
        <name>heme</name>
        <dbReference type="ChEBI" id="CHEBI:30413"/>
    </ligand>
    <ligandPart>
        <name>Fe</name>
        <dbReference type="ChEBI" id="CHEBI:18248"/>
    </ligandPart>
</feature>
<protein>
    <submittedName>
        <fullName evidence="10">Cytochrome P450 18a1</fullName>
    </submittedName>
</protein>
<evidence type="ECO:0000256" key="5">
    <source>
        <dbReference type="ARBA" id="ARBA00023004"/>
    </source>
</evidence>
<keyword evidence="5 7" id="KW-0408">Iron</keyword>
<evidence type="ECO:0000256" key="6">
    <source>
        <dbReference type="ARBA" id="ARBA00023033"/>
    </source>
</evidence>
<dbReference type="GO" id="GO:0006805">
    <property type="term" value="P:xenobiotic metabolic process"/>
    <property type="evidence" value="ECO:0007669"/>
    <property type="project" value="TreeGrafter"/>
</dbReference>
<dbReference type="PRINTS" id="PR00385">
    <property type="entry name" value="P450"/>
</dbReference>
<dbReference type="PRINTS" id="PR00463">
    <property type="entry name" value="EP450I"/>
</dbReference>
<gene>
    <name evidence="10" type="ORF">X975_17727</name>
</gene>
<comment type="similarity">
    <text evidence="2 8">Belongs to the cytochrome P450 family.</text>
</comment>
<reference evidence="10 11" key="1">
    <citation type="submission" date="2013-11" db="EMBL/GenBank/DDBJ databases">
        <title>Genome sequencing of Stegodyphus mimosarum.</title>
        <authorList>
            <person name="Bechsgaard J."/>
        </authorList>
    </citation>
    <scope>NUCLEOTIDE SEQUENCE [LARGE SCALE GENOMIC DNA]</scope>
</reference>
<dbReference type="AlphaFoldDB" id="A0A087U6C9"/>
<keyword evidence="4 8" id="KW-0560">Oxidoreductase</keyword>
<keyword evidence="9" id="KW-0812">Transmembrane</keyword>
<dbReference type="GO" id="GO:0005737">
    <property type="term" value="C:cytoplasm"/>
    <property type="evidence" value="ECO:0007669"/>
    <property type="project" value="TreeGrafter"/>
</dbReference>
<dbReference type="STRING" id="407821.A0A087U6C9"/>
<dbReference type="GO" id="GO:0005506">
    <property type="term" value="F:iron ion binding"/>
    <property type="evidence" value="ECO:0007669"/>
    <property type="project" value="InterPro"/>
</dbReference>
<dbReference type="GO" id="GO:0016712">
    <property type="term" value="F:oxidoreductase activity, acting on paired donors, with incorporation or reduction of molecular oxygen, reduced flavin or flavoprotein as one donor, and incorporation of one atom of oxygen"/>
    <property type="evidence" value="ECO:0007669"/>
    <property type="project" value="TreeGrafter"/>
</dbReference>
<keyword evidence="7 8" id="KW-0349">Heme</keyword>
<dbReference type="PANTHER" id="PTHR24300">
    <property type="entry name" value="CYTOCHROME P450 508A4-RELATED"/>
    <property type="match status" value="1"/>
</dbReference>
<feature type="transmembrane region" description="Helical" evidence="9">
    <location>
        <begin position="6"/>
        <end position="22"/>
    </location>
</feature>
<keyword evidence="3 7" id="KW-0479">Metal-binding</keyword>
<dbReference type="GO" id="GO:0020037">
    <property type="term" value="F:heme binding"/>
    <property type="evidence" value="ECO:0007669"/>
    <property type="project" value="InterPro"/>
</dbReference>
<dbReference type="EMBL" id="KK118416">
    <property type="protein sequence ID" value="KFM72918.1"/>
    <property type="molecule type" value="Genomic_DNA"/>
</dbReference>
<dbReference type="InterPro" id="IPR002401">
    <property type="entry name" value="Cyt_P450_E_grp-I"/>
</dbReference>
<accession>A0A087U6C9</accession>
<dbReference type="Pfam" id="PF00067">
    <property type="entry name" value="p450"/>
    <property type="match status" value="1"/>
</dbReference>
<dbReference type="Gene3D" id="1.10.630.10">
    <property type="entry name" value="Cytochrome P450"/>
    <property type="match status" value="1"/>
</dbReference>
<dbReference type="SUPFAM" id="SSF48264">
    <property type="entry name" value="Cytochrome P450"/>
    <property type="match status" value="1"/>
</dbReference>
<dbReference type="PANTHER" id="PTHR24300:SF375">
    <property type="entry name" value="CYTOCHROME P450 FAMILY"/>
    <property type="match status" value="1"/>
</dbReference>
<dbReference type="InterPro" id="IPR017972">
    <property type="entry name" value="Cyt_P450_CS"/>
</dbReference>
<evidence type="ECO:0000256" key="1">
    <source>
        <dbReference type="ARBA" id="ARBA00001971"/>
    </source>
</evidence>
<name>A0A087U6C9_STEMI</name>
<evidence type="ECO:0000256" key="4">
    <source>
        <dbReference type="ARBA" id="ARBA00023002"/>
    </source>
</evidence>
<dbReference type="InterPro" id="IPR001128">
    <property type="entry name" value="Cyt_P450"/>
</dbReference>
<keyword evidence="6 8" id="KW-0503">Monooxygenase</keyword>
<dbReference type="GO" id="GO:0006082">
    <property type="term" value="P:organic acid metabolic process"/>
    <property type="evidence" value="ECO:0007669"/>
    <property type="project" value="TreeGrafter"/>
</dbReference>
<keyword evidence="9" id="KW-1133">Transmembrane helix</keyword>
<dbReference type="FunFam" id="1.10.630.10:FF:000036">
    <property type="entry name" value="CYtochrome P450 family"/>
    <property type="match status" value="1"/>
</dbReference>
<sequence>METTILIFISVLIVLVSLFISWKKRGQNPLPGPMGLPLVGYIPFMTKKPYIKLQELAKIYGPVYRMQLGSHNVVVLCDFQSIKEAFASDAFMGRPADLPFELSEETIRTGAFLDLPWKEQRRFSLHMLRDLGFGKTRMEEHIKDEILELLQRIEDCHESPVKIAEFLTPSMSNNIASLVFGKRLKPDDPKRKRLDKLVNEVGRLAGTLSWQIFFPWIRAFMSFFNLGNKGKLSRALSELNRYCWEEMEEHEKTLDPTNLRDFMDGYLMEIKKRVDDPDTSFRKAVLADLSRAFFGAGSETVRVSVEWALLLCVAFPEVQMKIQQEIDDVIGRERFPTRADNLQMPFTEAVILEMNRWKTIVPLNLMRSTLKDTELNGYFIPKHSRVLAIIYAVHHDKKLWGNDTGVFRPERFLSEDGKKVVKPEYYIPFSIGKRACPGKSLAEVEVFLYITAILQKFDVFMPPGKVPDLEGLLGITLQPKRQEFIFKLRQ</sequence>
<proteinExistence type="inferred from homology"/>
<dbReference type="InterPro" id="IPR050182">
    <property type="entry name" value="Cytochrome_P450_fam2"/>
</dbReference>
<keyword evidence="11" id="KW-1185">Reference proteome</keyword>
<dbReference type="InterPro" id="IPR036396">
    <property type="entry name" value="Cyt_P450_sf"/>
</dbReference>
<dbReference type="OMA" id="WHVIAPI"/>
<feature type="non-terminal residue" evidence="10">
    <location>
        <position position="490"/>
    </location>
</feature>
<comment type="cofactor">
    <cofactor evidence="1 7">
        <name>heme</name>
        <dbReference type="ChEBI" id="CHEBI:30413"/>
    </cofactor>
</comment>